<dbReference type="AlphaFoldDB" id="A0A5N6L450"/>
<feature type="compositionally biased region" description="Basic and acidic residues" evidence="1">
    <location>
        <begin position="654"/>
        <end position="670"/>
    </location>
</feature>
<accession>A0A5N6L450</accession>
<keyword evidence="3" id="KW-1185">Reference proteome</keyword>
<dbReference type="Proteomes" id="UP000327013">
    <property type="component" value="Unassembled WGS sequence"/>
</dbReference>
<proteinExistence type="predicted"/>
<evidence type="ECO:0000313" key="3">
    <source>
        <dbReference type="Proteomes" id="UP000327013"/>
    </source>
</evidence>
<organism evidence="2 3">
    <name type="scientific">Carpinus fangiana</name>
    <dbReference type="NCBI Taxonomy" id="176857"/>
    <lineage>
        <taxon>Eukaryota</taxon>
        <taxon>Viridiplantae</taxon>
        <taxon>Streptophyta</taxon>
        <taxon>Embryophyta</taxon>
        <taxon>Tracheophyta</taxon>
        <taxon>Spermatophyta</taxon>
        <taxon>Magnoliopsida</taxon>
        <taxon>eudicotyledons</taxon>
        <taxon>Gunneridae</taxon>
        <taxon>Pentapetalae</taxon>
        <taxon>rosids</taxon>
        <taxon>fabids</taxon>
        <taxon>Fagales</taxon>
        <taxon>Betulaceae</taxon>
        <taxon>Carpinus</taxon>
    </lineage>
</organism>
<dbReference type="EMBL" id="VIBQ01000080">
    <property type="protein sequence ID" value="KAB8648502.1"/>
    <property type="molecule type" value="Genomic_DNA"/>
</dbReference>
<protein>
    <submittedName>
        <fullName evidence="2">Uncharacterized protein</fullName>
    </submittedName>
</protein>
<feature type="region of interest" description="Disordered" evidence="1">
    <location>
        <begin position="1"/>
        <end position="99"/>
    </location>
</feature>
<dbReference type="SUPFAM" id="SSF52047">
    <property type="entry name" value="RNI-like"/>
    <property type="match status" value="1"/>
</dbReference>
<evidence type="ECO:0000256" key="1">
    <source>
        <dbReference type="SAM" id="MobiDB-lite"/>
    </source>
</evidence>
<dbReference type="Gene3D" id="3.80.10.10">
    <property type="entry name" value="Ribonuclease Inhibitor"/>
    <property type="match status" value="1"/>
</dbReference>
<comment type="caution">
    <text evidence="2">The sequence shown here is derived from an EMBL/GenBank/DDBJ whole genome shotgun (WGS) entry which is preliminary data.</text>
</comment>
<gene>
    <name evidence="2" type="ORF">FH972_026158</name>
</gene>
<reference evidence="2 3" key="1">
    <citation type="submission" date="2019-06" db="EMBL/GenBank/DDBJ databases">
        <title>A chromosomal-level reference genome of Carpinus fangiana (Coryloideae, Betulaceae).</title>
        <authorList>
            <person name="Yang X."/>
            <person name="Wang Z."/>
            <person name="Zhang L."/>
            <person name="Hao G."/>
            <person name="Liu J."/>
            <person name="Yang Y."/>
        </authorList>
    </citation>
    <scope>NUCLEOTIDE SEQUENCE [LARGE SCALE GENOMIC DNA]</scope>
    <source>
        <strain evidence="2">Cfa_2016G</strain>
        <tissue evidence="2">Leaf</tissue>
    </source>
</reference>
<feature type="compositionally biased region" description="Low complexity" evidence="1">
    <location>
        <begin position="51"/>
        <end position="60"/>
    </location>
</feature>
<dbReference type="PROSITE" id="PS51450">
    <property type="entry name" value="LRR"/>
    <property type="match status" value="1"/>
</dbReference>
<sequence>MAPARRRPPARSSRSSGQRISYREASTDDSDDFARPETVASPRPAKRTRTSRPAAPAAPVAKPPASPFTASPRRKTTFAKPRRHALPQRPAPPQRHIPSDGVIPNWADLPYEILCSIFRYASHPLRNDALQHTPARHWLCQAARICKGFCEPALAALYYDPPLDALPDPFALLDLVTQDQSTLTINYKTKVKRLELMARDTLAYTMPGRGLFDLSSLLPYLPQLREMYIKELGDLPPFRMYGGPRQGYLLSPKLWQILRDNPNPLTGWRWNCSMMSLDANSFSYNYPVLLVPPGESRWFLFLKHLEVARILLQPTNDNVRGSPEPDPAKDVSAMFIKVIKQIPGLESLTLESCVHKTWDFLTILPRTIKSIKIVNTPYLSSEAMLRFMETHGAGLESLDLSHNQYLDLAFLADLRRLCPNLRFLKMDATYYSAVALQNDSEPIYDSLLLPEDVPTWPDALVSIELTNLRKWELEAVQVFFGSLIRAAPQLPKLRHIVIRAMLSIGWRDRAGFRDKYIGTLKRIYERHSPLPDPHLASLRAHKLYKEALGKRSTIPSAPLPVVEADIPVAADGKALRRSSRAKVSYNESDESDSDVIPNRDAIDGVSSIAEFKHVPVQGLCDIVDVNIDNLRPAEVQFKEADFVDSEISGDEDWTEGRERERQERSEQYAW</sequence>
<dbReference type="OrthoDB" id="5395390at2759"/>
<dbReference type="InterPro" id="IPR001611">
    <property type="entry name" value="Leu-rich_rpt"/>
</dbReference>
<name>A0A5N6L450_9ROSI</name>
<feature type="compositionally biased region" description="Basic residues" evidence="1">
    <location>
        <begin position="72"/>
        <end position="86"/>
    </location>
</feature>
<feature type="region of interest" description="Disordered" evidence="1">
    <location>
        <begin position="645"/>
        <end position="670"/>
    </location>
</feature>
<evidence type="ECO:0000313" key="2">
    <source>
        <dbReference type="EMBL" id="KAB8648502.1"/>
    </source>
</evidence>
<dbReference type="InterPro" id="IPR032675">
    <property type="entry name" value="LRR_dom_sf"/>
</dbReference>